<sequence>MHIIHQLHQKKITAGLKKSGMYPFSSEPFTEEEFLTSYATDRPVPDNEGTCYSTECISTSTELAGSSIRECSPSQCIPSSSQHLSLSPADISPYQQKKAYYEN</sequence>
<dbReference type="EMBL" id="BGPR01003287">
    <property type="protein sequence ID" value="GBM86116.1"/>
    <property type="molecule type" value="Genomic_DNA"/>
</dbReference>
<dbReference type="Proteomes" id="UP000499080">
    <property type="component" value="Unassembled WGS sequence"/>
</dbReference>
<evidence type="ECO:0000313" key="2">
    <source>
        <dbReference type="Proteomes" id="UP000499080"/>
    </source>
</evidence>
<proteinExistence type="predicted"/>
<accession>A0A4Y2JA72</accession>
<keyword evidence="2" id="KW-1185">Reference proteome</keyword>
<reference evidence="1 2" key="1">
    <citation type="journal article" date="2019" name="Sci. Rep.">
        <title>Orb-weaving spider Araneus ventricosus genome elucidates the spidroin gene catalogue.</title>
        <authorList>
            <person name="Kono N."/>
            <person name="Nakamura H."/>
            <person name="Ohtoshi R."/>
            <person name="Moran D.A.P."/>
            <person name="Shinohara A."/>
            <person name="Yoshida Y."/>
            <person name="Fujiwara M."/>
            <person name="Mori M."/>
            <person name="Tomita M."/>
            <person name="Arakawa K."/>
        </authorList>
    </citation>
    <scope>NUCLEOTIDE SEQUENCE [LARGE SCALE GENOMIC DNA]</scope>
</reference>
<evidence type="ECO:0000313" key="1">
    <source>
        <dbReference type="EMBL" id="GBM86116.1"/>
    </source>
</evidence>
<dbReference type="AlphaFoldDB" id="A0A4Y2JA72"/>
<organism evidence="1 2">
    <name type="scientific">Araneus ventricosus</name>
    <name type="common">Orbweaver spider</name>
    <name type="synonym">Epeira ventricosa</name>
    <dbReference type="NCBI Taxonomy" id="182803"/>
    <lineage>
        <taxon>Eukaryota</taxon>
        <taxon>Metazoa</taxon>
        <taxon>Ecdysozoa</taxon>
        <taxon>Arthropoda</taxon>
        <taxon>Chelicerata</taxon>
        <taxon>Arachnida</taxon>
        <taxon>Araneae</taxon>
        <taxon>Araneomorphae</taxon>
        <taxon>Entelegynae</taxon>
        <taxon>Araneoidea</taxon>
        <taxon>Araneidae</taxon>
        <taxon>Araneus</taxon>
    </lineage>
</organism>
<name>A0A4Y2JA72_ARAVE</name>
<gene>
    <name evidence="1" type="ORF">AVEN_167772_1</name>
</gene>
<protein>
    <submittedName>
        <fullName evidence="1">Uncharacterized protein</fullName>
    </submittedName>
</protein>
<comment type="caution">
    <text evidence="1">The sequence shown here is derived from an EMBL/GenBank/DDBJ whole genome shotgun (WGS) entry which is preliminary data.</text>
</comment>